<keyword evidence="1" id="KW-0732">Signal</keyword>
<keyword evidence="3" id="KW-1185">Reference proteome</keyword>
<evidence type="ECO:0000313" key="3">
    <source>
        <dbReference type="Proteomes" id="UP001187315"/>
    </source>
</evidence>
<name>A0AA88MWF3_TACVA</name>
<evidence type="ECO:0000313" key="2">
    <source>
        <dbReference type="EMBL" id="KAK2846010.1"/>
    </source>
</evidence>
<dbReference type="EMBL" id="JAVHJS010000010">
    <property type="protein sequence ID" value="KAK2846010.1"/>
    <property type="molecule type" value="Genomic_DNA"/>
</dbReference>
<dbReference type="Proteomes" id="UP001187315">
    <property type="component" value="Unassembled WGS sequence"/>
</dbReference>
<comment type="caution">
    <text evidence="2">The sequence shown here is derived from an EMBL/GenBank/DDBJ whole genome shotgun (WGS) entry which is preliminary data.</text>
</comment>
<dbReference type="AlphaFoldDB" id="A0AA88MWF3"/>
<evidence type="ECO:0008006" key="4">
    <source>
        <dbReference type="Google" id="ProtNLM"/>
    </source>
</evidence>
<accession>A0AA88MWF3</accession>
<feature type="signal peptide" evidence="1">
    <location>
        <begin position="1"/>
        <end position="24"/>
    </location>
</feature>
<reference evidence="2" key="1">
    <citation type="submission" date="2023-08" db="EMBL/GenBank/DDBJ databases">
        <title>Pelteobagrus vachellii genome.</title>
        <authorList>
            <person name="Liu H."/>
        </authorList>
    </citation>
    <scope>NUCLEOTIDE SEQUENCE</scope>
    <source>
        <strain evidence="2">PRFRI_2022a</strain>
        <tissue evidence="2">Muscle</tissue>
    </source>
</reference>
<proteinExistence type="predicted"/>
<organism evidence="2 3">
    <name type="scientific">Tachysurus vachellii</name>
    <name type="common">Darkbarbel catfish</name>
    <name type="synonym">Pelteobagrus vachellii</name>
    <dbReference type="NCBI Taxonomy" id="175792"/>
    <lineage>
        <taxon>Eukaryota</taxon>
        <taxon>Metazoa</taxon>
        <taxon>Chordata</taxon>
        <taxon>Craniata</taxon>
        <taxon>Vertebrata</taxon>
        <taxon>Euteleostomi</taxon>
        <taxon>Actinopterygii</taxon>
        <taxon>Neopterygii</taxon>
        <taxon>Teleostei</taxon>
        <taxon>Ostariophysi</taxon>
        <taxon>Siluriformes</taxon>
        <taxon>Bagridae</taxon>
        <taxon>Tachysurus</taxon>
    </lineage>
</organism>
<evidence type="ECO:0000256" key="1">
    <source>
        <dbReference type="SAM" id="SignalP"/>
    </source>
</evidence>
<gene>
    <name evidence="2" type="ORF">Q7C36_010864</name>
</gene>
<feature type="chain" id="PRO_5041718086" description="Secreted protein" evidence="1">
    <location>
        <begin position="25"/>
        <end position="80"/>
    </location>
</feature>
<sequence length="80" mass="9048">MLRIPLLCIHLSAVLLPLSAVVRGEERRGREERKKKDGEMAGVLHGPCRLSNLAKGSFLAFLVPPRHPFSQRTLDYLRKT</sequence>
<protein>
    <recommendedName>
        <fullName evidence="4">Secreted protein</fullName>
    </recommendedName>
</protein>